<accession>A0A3S3PIZ9</accession>
<gene>
    <name evidence="4" type="ORF">B4U79_06611</name>
    <name evidence="5" type="ORF">B4U79_11284</name>
</gene>
<dbReference type="EMBL" id="NCKU01002873">
    <property type="protein sequence ID" value="RWS08639.1"/>
    <property type="molecule type" value="Genomic_DNA"/>
</dbReference>
<dbReference type="GO" id="GO:0005634">
    <property type="term" value="C:nucleus"/>
    <property type="evidence" value="ECO:0007669"/>
    <property type="project" value="UniProtKB-ARBA"/>
</dbReference>
<evidence type="ECO:0000313" key="6">
    <source>
        <dbReference type="Proteomes" id="UP000285301"/>
    </source>
</evidence>
<dbReference type="InterPro" id="IPR005612">
    <property type="entry name" value="CCAAT-binding_factor"/>
</dbReference>
<evidence type="ECO:0000256" key="2">
    <source>
        <dbReference type="SAM" id="MobiDB-lite"/>
    </source>
</evidence>
<comment type="caution">
    <text evidence="5">The sequence shown here is derived from an EMBL/GenBank/DDBJ whole genome shotgun (WGS) entry which is preliminary data.</text>
</comment>
<dbReference type="EMBL" id="NCKU01002065">
    <property type="protein sequence ID" value="RWS10534.1"/>
    <property type="molecule type" value="Genomic_DNA"/>
</dbReference>
<dbReference type="PANTHER" id="PTHR12048:SF0">
    <property type="entry name" value="CCAAT_ENHANCER-BINDING PROTEIN ZETA"/>
    <property type="match status" value="1"/>
</dbReference>
<evidence type="ECO:0000313" key="4">
    <source>
        <dbReference type="EMBL" id="RWS08639.1"/>
    </source>
</evidence>
<feature type="compositionally biased region" description="Acidic residues" evidence="2">
    <location>
        <begin position="772"/>
        <end position="789"/>
    </location>
</feature>
<evidence type="ECO:0000313" key="5">
    <source>
        <dbReference type="EMBL" id="RWS10534.1"/>
    </source>
</evidence>
<dbReference type="SUPFAM" id="SSF48371">
    <property type="entry name" value="ARM repeat"/>
    <property type="match status" value="1"/>
</dbReference>
<dbReference type="PANTHER" id="PTHR12048">
    <property type="entry name" value="CCAAT-BINDING FACTOR-RELATED"/>
    <property type="match status" value="1"/>
</dbReference>
<dbReference type="Pfam" id="PF03914">
    <property type="entry name" value="CBF"/>
    <property type="match status" value="1"/>
</dbReference>
<name>A0A3S3PIZ9_9ACAR</name>
<organism evidence="5 6">
    <name type="scientific">Dinothrombium tinctorium</name>
    <dbReference type="NCBI Taxonomy" id="1965070"/>
    <lineage>
        <taxon>Eukaryota</taxon>
        <taxon>Metazoa</taxon>
        <taxon>Ecdysozoa</taxon>
        <taxon>Arthropoda</taxon>
        <taxon>Chelicerata</taxon>
        <taxon>Arachnida</taxon>
        <taxon>Acari</taxon>
        <taxon>Acariformes</taxon>
        <taxon>Trombidiformes</taxon>
        <taxon>Prostigmata</taxon>
        <taxon>Anystina</taxon>
        <taxon>Parasitengona</taxon>
        <taxon>Trombidioidea</taxon>
        <taxon>Trombidiidae</taxon>
        <taxon>Dinothrombium</taxon>
    </lineage>
</organism>
<evidence type="ECO:0000259" key="3">
    <source>
        <dbReference type="Pfam" id="PF03914"/>
    </source>
</evidence>
<reference evidence="5 6" key="1">
    <citation type="journal article" date="2018" name="Gigascience">
        <title>Genomes of trombidid mites reveal novel predicted allergens and laterally-transferred genes associated with secondary metabolism.</title>
        <authorList>
            <person name="Dong X."/>
            <person name="Chaisiri K."/>
            <person name="Xia D."/>
            <person name="Armstrong S.D."/>
            <person name="Fang Y."/>
            <person name="Donnelly M.J."/>
            <person name="Kadowaki T."/>
            <person name="McGarry J.W."/>
            <person name="Darby A.C."/>
            <person name="Makepeace B.L."/>
        </authorList>
    </citation>
    <scope>NUCLEOTIDE SEQUENCE [LARGE SCALE GENOMIC DNA]</scope>
    <source>
        <strain evidence="5">UoL-WK</strain>
    </source>
</reference>
<feature type="region of interest" description="Disordered" evidence="2">
    <location>
        <begin position="766"/>
        <end position="811"/>
    </location>
</feature>
<protein>
    <submittedName>
        <fullName evidence="5">CCAAT/enhancer-binding protein zeta-like protein</fullName>
    </submittedName>
</protein>
<feature type="region of interest" description="Disordered" evidence="2">
    <location>
        <begin position="479"/>
        <end position="499"/>
    </location>
</feature>
<proteinExistence type="inferred from homology"/>
<keyword evidence="6" id="KW-1185">Reference proteome</keyword>
<dbReference type="InterPro" id="IPR016024">
    <property type="entry name" value="ARM-type_fold"/>
</dbReference>
<dbReference type="AlphaFoldDB" id="A0A3S3PIZ9"/>
<evidence type="ECO:0000256" key="1">
    <source>
        <dbReference type="ARBA" id="ARBA00007797"/>
    </source>
</evidence>
<feature type="compositionally biased region" description="Acidic residues" evidence="2">
    <location>
        <begin position="483"/>
        <end position="495"/>
    </location>
</feature>
<dbReference type="InterPro" id="IPR040155">
    <property type="entry name" value="CEBPZ/Mak21-like"/>
</dbReference>
<dbReference type="STRING" id="1965070.A0A3S3PIZ9"/>
<feature type="compositionally biased region" description="Basic residues" evidence="2">
    <location>
        <begin position="794"/>
        <end position="811"/>
    </location>
</feature>
<dbReference type="OrthoDB" id="28947at2759"/>
<dbReference type="Proteomes" id="UP000285301">
    <property type="component" value="Unassembled WGS sequence"/>
</dbReference>
<reference evidence="5" key="2">
    <citation type="submission" date="2018-11" db="EMBL/GenBank/DDBJ databases">
        <title>Trombidioid mite genomics.</title>
        <authorList>
            <person name="Dong X."/>
        </authorList>
    </citation>
    <scope>NUCLEOTIDE SEQUENCE</scope>
    <source>
        <strain evidence="5">UoL-WK</strain>
    </source>
</reference>
<comment type="similarity">
    <text evidence="1">Belongs to the CBF/MAK21 family.</text>
</comment>
<sequence>MKAKAKKDAKKSDNLLIEPEKRWTEYRLGDHLFAEQRAKVGREYESSLRKEARSLYDSEKRAFDRIQSTLSNTENAWIKTVLAKGTFSDKLSANAKLVQQSAVHNFSCLQNMVQMVTVKAKRGCIAAMEMLKDLFLGDILLSKSKLRTFAEQIPYLDNNPTLRKQQLILFHFEDCVLQLYRQFVEAVEKVSHDSVDASKNKAVNIIFELLCESPEQEHFLLEKLTNKLGDPCSKLAAHVSYLLAKLVNEHHPAMKLVVVNEIERVLYRPNITEKAQYYALCFLNEIIFDDDDKDVADKIVNLYFDFFKACLKKGEVNNKMMNALLTGVNRTFPYSKLKPEVFETHMNTFFKIIHYVNFNTAIQAMNLMFNLMSYGNTGSLSDRFYGALYRSLSQFQFDNCSRKALFFNLVYRAIKKDPVSKRVKAFLKRLLQVALHSSSQISAGIIILTSQILKVRPEIEFRSANVFNDDSEDFLENEKYDDVKEDSDRDNDEFDENSKDNFQSKSSWIHLHNFRNKECSGHYDIHCRNPLYANAEEVLWEENLLCKHYHPSVSLFANNLLHGISTEYDGDPLSDFTIKNFLDRFVFRNPKKITKEQKSRSRQQSIFRRSYKKQAPVIDANFVQIPEERIPVEERFIYKYLSNRKLEKHEDDNESVTSEEFERILEKFEPGFEKDLAEEISTSSKRAKKNNSKIDSIDEDFEDDVSELENLSEDEEYNKNFEGLDEELQDIFEEDDAAIPVKYKKRGHSEDISALFASADKFAELLEKNSESENDSDEKDSSDSEEEESGKEKKSGKRKKRRFFKGRKKRK</sequence>
<feature type="domain" description="CCAAT-binding factor" evidence="3">
    <location>
        <begin position="361"/>
        <end position="557"/>
    </location>
</feature>